<dbReference type="InterPro" id="IPR001807">
    <property type="entry name" value="ClC"/>
</dbReference>
<dbReference type="Pfam" id="PF00654">
    <property type="entry name" value="Voltage_CLC"/>
    <property type="match status" value="1"/>
</dbReference>
<dbReference type="PANTHER" id="PTHR45711">
    <property type="entry name" value="CHLORIDE CHANNEL PROTEIN"/>
    <property type="match status" value="1"/>
</dbReference>
<keyword evidence="7" id="KW-0868">Chloride</keyword>
<dbReference type="SUPFAM" id="SSF81340">
    <property type="entry name" value="Clc chloride channel"/>
    <property type="match status" value="1"/>
</dbReference>
<dbReference type="OrthoDB" id="44789at2759"/>
<dbReference type="PANTHER" id="PTHR45711:SF6">
    <property type="entry name" value="CHLORIDE CHANNEL PROTEIN"/>
    <property type="match status" value="1"/>
</dbReference>
<dbReference type="GO" id="GO:0005247">
    <property type="term" value="F:voltage-gated chloride channel activity"/>
    <property type="evidence" value="ECO:0007669"/>
    <property type="project" value="TreeGrafter"/>
</dbReference>
<evidence type="ECO:0000256" key="3">
    <source>
        <dbReference type="ARBA" id="ARBA00022692"/>
    </source>
</evidence>
<evidence type="ECO:0000256" key="4">
    <source>
        <dbReference type="ARBA" id="ARBA00022989"/>
    </source>
</evidence>
<dbReference type="GO" id="GO:0005886">
    <property type="term" value="C:plasma membrane"/>
    <property type="evidence" value="ECO:0007669"/>
    <property type="project" value="TreeGrafter"/>
</dbReference>
<evidence type="ECO:0000256" key="2">
    <source>
        <dbReference type="ARBA" id="ARBA00022448"/>
    </source>
</evidence>
<keyword evidence="5" id="KW-0406">Ion transport</keyword>
<evidence type="ECO:0000313" key="8">
    <source>
        <dbReference type="EMBL" id="VDI46309.1"/>
    </source>
</evidence>
<dbReference type="AlphaFoldDB" id="A0A8B6F8S3"/>
<keyword evidence="2" id="KW-0813">Transport</keyword>
<dbReference type="GO" id="GO:0005769">
    <property type="term" value="C:early endosome"/>
    <property type="evidence" value="ECO:0007669"/>
    <property type="project" value="TreeGrafter"/>
</dbReference>
<evidence type="ECO:0000256" key="7">
    <source>
        <dbReference type="ARBA" id="ARBA00023214"/>
    </source>
</evidence>
<gene>
    <name evidence="8" type="ORF">MGAL_10B020963</name>
</gene>
<name>A0A8B6F8S3_MYTGA</name>
<accession>A0A8B6F8S3</accession>
<keyword evidence="4" id="KW-1133">Transmembrane helix</keyword>
<evidence type="ECO:0000256" key="5">
    <source>
        <dbReference type="ARBA" id="ARBA00023065"/>
    </source>
</evidence>
<protein>
    <submittedName>
        <fullName evidence="8">Uncharacterized protein</fullName>
    </submittedName>
</protein>
<evidence type="ECO:0000256" key="1">
    <source>
        <dbReference type="ARBA" id="ARBA00004141"/>
    </source>
</evidence>
<dbReference type="EMBL" id="UYJE01006486">
    <property type="protein sequence ID" value="VDI46309.1"/>
    <property type="molecule type" value="Genomic_DNA"/>
</dbReference>
<sequence>MLQKFGTRISSFNDSVSDDESIYSTDVRSTSLSKDTEDTDSAYSPQINPVMMHIVENRSPSSQNLESYSPLYYQQLRELDQCGVWSPIGGVSYYFPLKTLWRSFFCALAAAFVLRSINPFGNDHLVMFYGLYGSFFNKMNIAWCRYRKNSKLGQYPIVEVLGVTLVTAILSYPNKYTRMNTSELIRQLFSRCGAEDKTMLW</sequence>
<organism evidence="8 9">
    <name type="scientific">Mytilus galloprovincialis</name>
    <name type="common">Mediterranean mussel</name>
    <dbReference type="NCBI Taxonomy" id="29158"/>
    <lineage>
        <taxon>Eukaryota</taxon>
        <taxon>Metazoa</taxon>
        <taxon>Spiralia</taxon>
        <taxon>Lophotrochozoa</taxon>
        <taxon>Mollusca</taxon>
        <taxon>Bivalvia</taxon>
        <taxon>Autobranchia</taxon>
        <taxon>Pteriomorphia</taxon>
        <taxon>Mytilida</taxon>
        <taxon>Mytiloidea</taxon>
        <taxon>Mytilidae</taxon>
        <taxon>Mytilinae</taxon>
        <taxon>Mytilus</taxon>
    </lineage>
</organism>
<keyword evidence="6" id="KW-0472">Membrane</keyword>
<dbReference type="GO" id="GO:0005794">
    <property type="term" value="C:Golgi apparatus"/>
    <property type="evidence" value="ECO:0007669"/>
    <property type="project" value="TreeGrafter"/>
</dbReference>
<keyword evidence="9" id="KW-1185">Reference proteome</keyword>
<dbReference type="InterPro" id="IPR014743">
    <property type="entry name" value="Cl-channel_core"/>
</dbReference>
<reference evidence="8" key="1">
    <citation type="submission" date="2018-11" db="EMBL/GenBank/DDBJ databases">
        <authorList>
            <person name="Alioto T."/>
            <person name="Alioto T."/>
        </authorList>
    </citation>
    <scope>NUCLEOTIDE SEQUENCE</scope>
</reference>
<dbReference type="Proteomes" id="UP000596742">
    <property type="component" value="Unassembled WGS sequence"/>
</dbReference>
<dbReference type="GO" id="GO:0008021">
    <property type="term" value="C:synaptic vesicle"/>
    <property type="evidence" value="ECO:0007669"/>
    <property type="project" value="TreeGrafter"/>
</dbReference>
<comment type="caution">
    <text evidence="8">The sequence shown here is derived from an EMBL/GenBank/DDBJ whole genome shotgun (WGS) entry which is preliminary data.</text>
</comment>
<proteinExistence type="predicted"/>
<evidence type="ECO:0000256" key="6">
    <source>
        <dbReference type="ARBA" id="ARBA00023136"/>
    </source>
</evidence>
<keyword evidence="3" id="KW-0812">Transmembrane</keyword>
<dbReference type="Gene3D" id="1.10.3080.10">
    <property type="entry name" value="Clc chloride channel"/>
    <property type="match status" value="2"/>
</dbReference>
<evidence type="ECO:0000313" key="9">
    <source>
        <dbReference type="Proteomes" id="UP000596742"/>
    </source>
</evidence>
<comment type="subcellular location">
    <subcellularLocation>
        <location evidence="1">Membrane</location>
        <topology evidence="1">Multi-pass membrane protein</topology>
    </subcellularLocation>
</comment>